<name>S7Q552_GLOTA</name>
<proteinExistence type="predicted"/>
<accession>S7Q552</accession>
<sequence length="157" mass="17570">MATAFHPQIDIDLCYLLDTLSLKDPRFGQEERRDTAPPALPSADVGMVELQQPVQTLSKPAVEEEHFGCGLLQAAQAQVDSCQTTGPSSGEYLDIIFTHRELLFTFPQAHKCCARAFTDLARAFETRGWRADRDGDPEAVAAFRNEAWMIAERWCPQ</sequence>
<dbReference type="OrthoDB" id="2651020at2759"/>
<dbReference type="eggNOG" id="ENOG502ST2G">
    <property type="taxonomic scope" value="Eukaryota"/>
</dbReference>
<dbReference type="AlphaFoldDB" id="S7Q552"/>
<dbReference type="KEGG" id="gtr:GLOTRDRAFT_129453"/>
<dbReference type="RefSeq" id="XP_007866322.1">
    <property type="nucleotide sequence ID" value="XM_007868131.1"/>
</dbReference>
<keyword evidence="2" id="KW-1185">Reference proteome</keyword>
<dbReference type="GeneID" id="19301942"/>
<evidence type="ECO:0000313" key="1">
    <source>
        <dbReference type="EMBL" id="EPQ55161.1"/>
    </source>
</evidence>
<organism evidence="1 2">
    <name type="scientific">Gloeophyllum trabeum (strain ATCC 11539 / FP-39264 / Madison 617)</name>
    <name type="common">Brown rot fungus</name>
    <dbReference type="NCBI Taxonomy" id="670483"/>
    <lineage>
        <taxon>Eukaryota</taxon>
        <taxon>Fungi</taxon>
        <taxon>Dikarya</taxon>
        <taxon>Basidiomycota</taxon>
        <taxon>Agaricomycotina</taxon>
        <taxon>Agaricomycetes</taxon>
        <taxon>Gloeophyllales</taxon>
        <taxon>Gloeophyllaceae</taxon>
        <taxon>Gloeophyllum</taxon>
    </lineage>
</organism>
<dbReference type="EMBL" id="KB469302">
    <property type="protein sequence ID" value="EPQ55161.1"/>
    <property type="molecule type" value="Genomic_DNA"/>
</dbReference>
<dbReference type="HOGENOM" id="CLU_109914_1_0_1"/>
<reference evidence="1 2" key="1">
    <citation type="journal article" date="2012" name="Science">
        <title>The Paleozoic origin of enzymatic lignin decomposition reconstructed from 31 fungal genomes.</title>
        <authorList>
            <person name="Floudas D."/>
            <person name="Binder M."/>
            <person name="Riley R."/>
            <person name="Barry K."/>
            <person name="Blanchette R.A."/>
            <person name="Henrissat B."/>
            <person name="Martinez A.T."/>
            <person name="Otillar R."/>
            <person name="Spatafora J.W."/>
            <person name="Yadav J.S."/>
            <person name="Aerts A."/>
            <person name="Benoit I."/>
            <person name="Boyd A."/>
            <person name="Carlson A."/>
            <person name="Copeland A."/>
            <person name="Coutinho P.M."/>
            <person name="de Vries R.P."/>
            <person name="Ferreira P."/>
            <person name="Findley K."/>
            <person name="Foster B."/>
            <person name="Gaskell J."/>
            <person name="Glotzer D."/>
            <person name="Gorecki P."/>
            <person name="Heitman J."/>
            <person name="Hesse C."/>
            <person name="Hori C."/>
            <person name="Igarashi K."/>
            <person name="Jurgens J.A."/>
            <person name="Kallen N."/>
            <person name="Kersten P."/>
            <person name="Kohler A."/>
            <person name="Kuees U."/>
            <person name="Kumar T.K.A."/>
            <person name="Kuo A."/>
            <person name="LaButti K."/>
            <person name="Larrondo L.F."/>
            <person name="Lindquist E."/>
            <person name="Ling A."/>
            <person name="Lombard V."/>
            <person name="Lucas S."/>
            <person name="Lundell T."/>
            <person name="Martin R."/>
            <person name="McLaughlin D.J."/>
            <person name="Morgenstern I."/>
            <person name="Morin E."/>
            <person name="Murat C."/>
            <person name="Nagy L.G."/>
            <person name="Nolan M."/>
            <person name="Ohm R.A."/>
            <person name="Patyshakuliyeva A."/>
            <person name="Rokas A."/>
            <person name="Ruiz-Duenas F.J."/>
            <person name="Sabat G."/>
            <person name="Salamov A."/>
            <person name="Samejima M."/>
            <person name="Schmutz J."/>
            <person name="Slot J.C."/>
            <person name="St John F."/>
            <person name="Stenlid J."/>
            <person name="Sun H."/>
            <person name="Sun S."/>
            <person name="Syed K."/>
            <person name="Tsang A."/>
            <person name="Wiebenga A."/>
            <person name="Young D."/>
            <person name="Pisabarro A."/>
            <person name="Eastwood D.C."/>
            <person name="Martin F."/>
            <person name="Cullen D."/>
            <person name="Grigoriev I.V."/>
            <person name="Hibbett D.S."/>
        </authorList>
    </citation>
    <scope>NUCLEOTIDE SEQUENCE [LARGE SCALE GENOMIC DNA]</scope>
    <source>
        <strain evidence="1 2">ATCC 11539</strain>
    </source>
</reference>
<protein>
    <submittedName>
        <fullName evidence="1">Uncharacterized protein</fullName>
    </submittedName>
</protein>
<gene>
    <name evidence="1" type="ORF">GLOTRDRAFT_129453</name>
</gene>
<evidence type="ECO:0000313" key="2">
    <source>
        <dbReference type="Proteomes" id="UP000030669"/>
    </source>
</evidence>
<dbReference type="Proteomes" id="UP000030669">
    <property type="component" value="Unassembled WGS sequence"/>
</dbReference>